<reference evidence="5 6" key="1">
    <citation type="journal article" date="2012" name="J. Bacteriol.">
        <title>Draft genome sequence of Methanobacterium formicicum DSM 3637, an archaebacterium isolated from the methane producer amoeba Pelomyxa palustris.</title>
        <authorList>
            <person name="Gutierrez G."/>
        </authorList>
    </citation>
    <scope>NUCLEOTIDE SEQUENCE [LARGE SCALE GENOMIC DNA]</scope>
    <source>
        <strain evidence="6">DSM 3637 / PP1</strain>
    </source>
</reference>
<evidence type="ECO:0000256" key="1">
    <source>
        <dbReference type="ARBA" id="ARBA00022962"/>
    </source>
</evidence>
<evidence type="ECO:0000256" key="2">
    <source>
        <dbReference type="HAMAP-Rule" id="MF_01615"/>
    </source>
</evidence>
<dbReference type="NCBIfam" id="TIGR03800">
    <property type="entry name" value="PLP_synth_Pdx2"/>
    <property type="match status" value="1"/>
</dbReference>
<dbReference type="HAMAP" id="MF_01615">
    <property type="entry name" value="PdxT"/>
    <property type="match status" value="1"/>
</dbReference>
<feature type="active site" description="Charge relay system" evidence="2 3">
    <location>
        <position position="172"/>
    </location>
</feature>
<accession>K2R2M6</accession>
<dbReference type="PROSITE" id="PS51273">
    <property type="entry name" value="GATASE_TYPE_1"/>
    <property type="match status" value="1"/>
</dbReference>
<dbReference type="SUPFAM" id="SSF52317">
    <property type="entry name" value="Class I glutamine amidotransferase-like"/>
    <property type="match status" value="1"/>
</dbReference>
<dbReference type="GO" id="GO:0008614">
    <property type="term" value="P:pyridoxine metabolic process"/>
    <property type="evidence" value="ECO:0007669"/>
    <property type="project" value="TreeGrafter"/>
</dbReference>
<dbReference type="PIRSF" id="PIRSF005639">
    <property type="entry name" value="Glut_amidoT_SNO"/>
    <property type="match status" value="1"/>
</dbReference>
<name>K2R2M6_METFP</name>
<dbReference type="Proteomes" id="UP000007360">
    <property type="component" value="Unassembled WGS sequence"/>
</dbReference>
<dbReference type="GO" id="GO:1903600">
    <property type="term" value="C:glutaminase complex"/>
    <property type="evidence" value="ECO:0007669"/>
    <property type="project" value="TreeGrafter"/>
</dbReference>
<comment type="subunit">
    <text evidence="2">In the presence of PdxS, forms a dodecamer of heterodimers. Only shows activity in the heterodimer.</text>
</comment>
<dbReference type="EMBL" id="AMPO01000007">
    <property type="protein sequence ID" value="EKF85452.1"/>
    <property type="molecule type" value="Genomic_DNA"/>
</dbReference>
<keyword evidence="2" id="KW-0663">Pyridoxal phosphate</keyword>
<evidence type="ECO:0000313" key="5">
    <source>
        <dbReference type="EMBL" id="EKF85452.1"/>
    </source>
</evidence>
<dbReference type="EC" id="3.5.1.2" evidence="2"/>
<comment type="caution">
    <text evidence="5">The sequence shown here is derived from an EMBL/GenBank/DDBJ whole genome shotgun (WGS) entry which is preliminary data.</text>
</comment>
<dbReference type="PANTHER" id="PTHR31559">
    <property type="entry name" value="PYRIDOXAL 5'-PHOSPHATE SYNTHASE SUBUNIT SNO"/>
    <property type="match status" value="1"/>
</dbReference>
<dbReference type="InterPro" id="IPR029062">
    <property type="entry name" value="Class_I_gatase-like"/>
</dbReference>
<proteinExistence type="inferred from homology"/>
<dbReference type="PROSITE" id="PS51130">
    <property type="entry name" value="PDXT_SNO_2"/>
    <property type="match status" value="1"/>
</dbReference>
<dbReference type="RefSeq" id="WP_004031043.1">
    <property type="nucleotide sequence ID" value="NZ_AMPO01000007.1"/>
</dbReference>
<dbReference type="EC" id="4.3.3.6" evidence="2"/>
<evidence type="ECO:0000313" key="6">
    <source>
        <dbReference type="Proteomes" id="UP000007360"/>
    </source>
</evidence>
<comment type="catalytic activity">
    <reaction evidence="2">
        <text>L-glutamine + H2O = L-glutamate + NH4(+)</text>
        <dbReference type="Rhea" id="RHEA:15889"/>
        <dbReference type="ChEBI" id="CHEBI:15377"/>
        <dbReference type="ChEBI" id="CHEBI:28938"/>
        <dbReference type="ChEBI" id="CHEBI:29985"/>
        <dbReference type="ChEBI" id="CHEBI:58359"/>
        <dbReference type="EC" id="3.5.1.2"/>
    </reaction>
</comment>
<protein>
    <recommendedName>
        <fullName evidence="2">Pyridoxal 5'-phosphate synthase subunit PdxT</fullName>
        <ecNumber evidence="2">4.3.3.6</ecNumber>
    </recommendedName>
    <alternativeName>
        <fullName evidence="2">Pdx2</fullName>
    </alternativeName>
    <alternativeName>
        <fullName evidence="2">Pyridoxal 5'-phosphate synthase glutaminase subunit</fullName>
        <ecNumber evidence="2">3.5.1.2</ecNumber>
    </alternativeName>
</protein>
<feature type="binding site" evidence="2 4">
    <location>
        <begin position="136"/>
        <end position="137"/>
    </location>
    <ligand>
        <name>L-glutamine</name>
        <dbReference type="ChEBI" id="CHEBI:58359"/>
    </ligand>
</feature>
<dbReference type="InterPro" id="IPR002161">
    <property type="entry name" value="PdxT/SNO"/>
</dbReference>
<dbReference type="Pfam" id="PF01174">
    <property type="entry name" value="SNO"/>
    <property type="match status" value="1"/>
</dbReference>
<evidence type="ECO:0000256" key="3">
    <source>
        <dbReference type="PIRSR" id="PIRSR005639-1"/>
    </source>
</evidence>
<sequence length="194" mass="21365">MIKIGILDLQGDVSEHQVMTEKAVSKINLKADVLKVKTASEVAKCNGLVISGGESTVIGRLIKENSIDTAIKENQIPVMGTCAGMVLLGQQTDYEQPLLGLIPMKVKRNGFGRQKLSFEAELKLETFDDPYPGVFIRAPYALDVKDEAVVLGQIHDKIIAVAYENHIATAFHPELTGDTRIHEYFIKEVLNCVE</sequence>
<gene>
    <name evidence="2" type="primary">pdxT</name>
    <name evidence="5" type="ORF">A994_08461</name>
</gene>
<dbReference type="GO" id="GO:0004359">
    <property type="term" value="F:glutaminase activity"/>
    <property type="evidence" value="ECO:0007669"/>
    <property type="project" value="UniProtKB-UniRule"/>
</dbReference>
<feature type="active site" description="Nucleophile" evidence="2 3">
    <location>
        <position position="82"/>
    </location>
</feature>
<comment type="function">
    <text evidence="2">Catalyzes the hydrolysis of glutamine to glutamate and ammonia as part of the biosynthesis of pyridoxal 5'-phosphate. The resulting ammonia molecule is channeled to the active site of PdxS.</text>
</comment>
<comment type="pathway">
    <text evidence="2">Cofactor biosynthesis; pyridoxal 5'-phosphate biosynthesis.</text>
</comment>
<dbReference type="PATRIC" id="fig|1204725.3.peg.1701"/>
<dbReference type="GO" id="GO:0016740">
    <property type="term" value="F:transferase activity"/>
    <property type="evidence" value="ECO:0007669"/>
    <property type="project" value="UniProtKB-KW"/>
</dbReference>
<keyword evidence="6" id="KW-1185">Reference proteome</keyword>
<dbReference type="GO" id="GO:0042823">
    <property type="term" value="P:pyridoxal phosphate biosynthetic process"/>
    <property type="evidence" value="ECO:0007669"/>
    <property type="project" value="UniProtKB-UniRule"/>
</dbReference>
<feature type="binding site" evidence="2 4">
    <location>
        <begin position="53"/>
        <end position="55"/>
    </location>
    <ligand>
        <name>L-glutamine</name>
        <dbReference type="ChEBI" id="CHEBI:58359"/>
    </ligand>
</feature>
<feature type="binding site" evidence="2 4">
    <location>
        <position position="108"/>
    </location>
    <ligand>
        <name>L-glutamine</name>
        <dbReference type="ChEBI" id="CHEBI:58359"/>
    </ligand>
</feature>
<dbReference type="AlphaFoldDB" id="K2R2M6"/>
<dbReference type="Gene3D" id="3.40.50.880">
    <property type="match status" value="1"/>
</dbReference>
<feature type="active site" description="Charge relay system" evidence="2 3">
    <location>
        <position position="174"/>
    </location>
</feature>
<keyword evidence="2" id="KW-0378">Hydrolase</keyword>
<dbReference type="GO" id="GO:0006543">
    <property type="term" value="P:L-glutamine catabolic process"/>
    <property type="evidence" value="ECO:0007669"/>
    <property type="project" value="UniProtKB-UniRule"/>
</dbReference>
<comment type="similarity">
    <text evidence="2">Belongs to the glutaminase PdxT/SNO family.</text>
</comment>
<keyword evidence="2" id="KW-0456">Lyase</keyword>
<organism evidence="5 6">
    <name type="scientific">Methanobacterium formicicum (strain DSM 3637 / PP1)</name>
    <dbReference type="NCBI Taxonomy" id="1204725"/>
    <lineage>
        <taxon>Archaea</taxon>
        <taxon>Methanobacteriati</taxon>
        <taxon>Methanobacteriota</taxon>
        <taxon>Methanomada group</taxon>
        <taxon>Methanobacteria</taxon>
        <taxon>Methanobacteriales</taxon>
        <taxon>Methanobacteriaceae</taxon>
        <taxon>Methanobacterium</taxon>
    </lineage>
</organism>
<dbReference type="GO" id="GO:0036381">
    <property type="term" value="F:pyridoxal 5'-phosphate synthase (glutamine hydrolysing) activity"/>
    <property type="evidence" value="ECO:0007669"/>
    <property type="project" value="UniProtKB-UniRule"/>
</dbReference>
<comment type="catalytic activity">
    <reaction evidence="2">
        <text>aldehydo-D-ribose 5-phosphate + D-glyceraldehyde 3-phosphate + L-glutamine = pyridoxal 5'-phosphate + L-glutamate + phosphate + 3 H2O + H(+)</text>
        <dbReference type="Rhea" id="RHEA:31507"/>
        <dbReference type="ChEBI" id="CHEBI:15377"/>
        <dbReference type="ChEBI" id="CHEBI:15378"/>
        <dbReference type="ChEBI" id="CHEBI:29985"/>
        <dbReference type="ChEBI" id="CHEBI:43474"/>
        <dbReference type="ChEBI" id="CHEBI:58273"/>
        <dbReference type="ChEBI" id="CHEBI:58359"/>
        <dbReference type="ChEBI" id="CHEBI:59776"/>
        <dbReference type="ChEBI" id="CHEBI:597326"/>
        <dbReference type="EC" id="4.3.3.6"/>
    </reaction>
</comment>
<dbReference type="OrthoDB" id="26717at2157"/>
<dbReference type="UniPathway" id="UPA00245"/>
<dbReference type="PANTHER" id="PTHR31559:SF0">
    <property type="entry name" value="PYRIDOXAL 5'-PHOSPHATE SYNTHASE SUBUNIT SNO1-RELATED"/>
    <property type="match status" value="1"/>
</dbReference>
<dbReference type="GO" id="GO:0005829">
    <property type="term" value="C:cytosol"/>
    <property type="evidence" value="ECO:0007669"/>
    <property type="project" value="TreeGrafter"/>
</dbReference>
<evidence type="ECO:0000256" key="4">
    <source>
        <dbReference type="PIRSR" id="PIRSR005639-2"/>
    </source>
</evidence>
<keyword evidence="1 2" id="KW-0315">Glutamine amidotransferase</keyword>